<protein>
    <submittedName>
        <fullName evidence="2">Uncharacterized protein</fullName>
    </submittedName>
</protein>
<dbReference type="Proteomes" id="UP000244727">
    <property type="component" value="Chromosome"/>
</dbReference>
<name>A0A2R4WZ34_9EURY</name>
<dbReference type="InterPro" id="IPR043901">
    <property type="entry name" value="DUF5787"/>
</dbReference>
<dbReference type="AlphaFoldDB" id="A0A2R4WZ34"/>
<proteinExistence type="predicted"/>
<gene>
    <name evidence="2" type="ORF">HARCEL1_03160</name>
</gene>
<feature type="compositionally biased region" description="Basic and acidic residues" evidence="1">
    <location>
        <begin position="325"/>
        <end position="340"/>
    </location>
</feature>
<accession>A0A2R4WZ34</accession>
<dbReference type="EMBL" id="CP028858">
    <property type="protein sequence ID" value="AWB26784.1"/>
    <property type="molecule type" value="Genomic_DNA"/>
</dbReference>
<dbReference type="GeneID" id="36511473"/>
<feature type="region of interest" description="Disordered" evidence="1">
    <location>
        <begin position="305"/>
        <end position="340"/>
    </location>
</feature>
<dbReference type="Pfam" id="PF19100">
    <property type="entry name" value="DUF5787"/>
    <property type="match status" value="1"/>
</dbReference>
<sequence length="340" mass="39438">MDADSEFEFELAVCRWAERSWDADGPVLVGRQVGTRHRRFDTVIVECDREGLRRRALFGPDRIDDDLLDVIPHAPAEWAWYQDALPDPGYPWRYVRETIHRADDRGILDVRKRGNRLQIRRRWRYPDWVARIVAIENKPDLDASAADRLAAQLEFDVALALADEVWVATERAGERVPRALLEDFPVEAGVLVVERRPDAAVETVWQPRTLTDRRPGIRILDRGGDRHATRFEYADADWTARRRQVIAERVYERGWRSYLDGLRPDCRNFECVSVERGVGPHCDAYDRTPTPSQCRGACPEFTPEPPTWRTRDWPIDGGPGRGVRRVLDAQRRRERPGLEE</sequence>
<organism evidence="2 3">
    <name type="scientific">Halococcoides cellulosivorans</name>
    <dbReference type="NCBI Taxonomy" id="1679096"/>
    <lineage>
        <taxon>Archaea</taxon>
        <taxon>Methanobacteriati</taxon>
        <taxon>Methanobacteriota</taxon>
        <taxon>Stenosarchaea group</taxon>
        <taxon>Halobacteria</taxon>
        <taxon>Halobacteriales</taxon>
        <taxon>Haloarculaceae</taxon>
        <taxon>Halococcoides</taxon>
    </lineage>
</organism>
<keyword evidence="3" id="KW-1185">Reference proteome</keyword>
<evidence type="ECO:0000313" key="2">
    <source>
        <dbReference type="EMBL" id="AWB26784.1"/>
    </source>
</evidence>
<dbReference type="RefSeq" id="WP_108381153.1">
    <property type="nucleotide sequence ID" value="NZ_CP028858.1"/>
</dbReference>
<dbReference type="KEGG" id="harc:HARCEL1_03160"/>
<evidence type="ECO:0000256" key="1">
    <source>
        <dbReference type="SAM" id="MobiDB-lite"/>
    </source>
</evidence>
<evidence type="ECO:0000313" key="3">
    <source>
        <dbReference type="Proteomes" id="UP000244727"/>
    </source>
</evidence>
<reference evidence="2 3" key="1">
    <citation type="submission" date="2018-04" db="EMBL/GenBank/DDBJ databases">
        <title>Halococcoides cellulosivorans gen. nov., sp. nov., an extremely halophilic cellulose-utilizing haloarchaeon from hypersaline lakes.</title>
        <authorList>
            <person name="Sorokin D.Y."/>
            <person name="Toshchakov S.V."/>
            <person name="Samarov N.I."/>
            <person name="Korzhenkov A."/>
            <person name="Kublanov I.V."/>
        </authorList>
    </citation>
    <scope>NUCLEOTIDE SEQUENCE [LARGE SCALE GENOMIC DNA]</scope>
    <source>
        <strain evidence="2 3">HArcel1</strain>
    </source>
</reference>